<comment type="caution">
    <text evidence="1">The sequence shown here is derived from an EMBL/GenBank/DDBJ whole genome shotgun (WGS) entry which is preliminary data.</text>
</comment>
<dbReference type="EMBL" id="CAJVPW010000546">
    <property type="protein sequence ID" value="CAG8458097.1"/>
    <property type="molecule type" value="Genomic_DNA"/>
</dbReference>
<evidence type="ECO:0000313" key="1">
    <source>
        <dbReference type="EMBL" id="CAG8458097.1"/>
    </source>
</evidence>
<proteinExistence type="predicted"/>
<organism evidence="1 2">
    <name type="scientific">Cetraspora pellucida</name>
    <dbReference type="NCBI Taxonomy" id="1433469"/>
    <lineage>
        <taxon>Eukaryota</taxon>
        <taxon>Fungi</taxon>
        <taxon>Fungi incertae sedis</taxon>
        <taxon>Mucoromycota</taxon>
        <taxon>Glomeromycotina</taxon>
        <taxon>Glomeromycetes</taxon>
        <taxon>Diversisporales</taxon>
        <taxon>Gigasporaceae</taxon>
        <taxon>Cetraspora</taxon>
    </lineage>
</organism>
<gene>
    <name evidence="1" type="ORF">SPELUC_LOCUS1134</name>
</gene>
<sequence length="54" mass="5957">MLELSKLPNIHKILTAKLISADEEKDSQIFQLEGVESNGVISANIISSNDLFNQ</sequence>
<protein>
    <submittedName>
        <fullName evidence="1">14873_t:CDS:1</fullName>
    </submittedName>
</protein>
<name>A0ACA9K839_9GLOM</name>
<keyword evidence="2" id="KW-1185">Reference proteome</keyword>
<evidence type="ECO:0000313" key="2">
    <source>
        <dbReference type="Proteomes" id="UP000789366"/>
    </source>
</evidence>
<accession>A0ACA9K839</accession>
<reference evidence="1" key="1">
    <citation type="submission" date="2021-06" db="EMBL/GenBank/DDBJ databases">
        <authorList>
            <person name="Kallberg Y."/>
            <person name="Tangrot J."/>
            <person name="Rosling A."/>
        </authorList>
    </citation>
    <scope>NUCLEOTIDE SEQUENCE</scope>
    <source>
        <strain evidence="1">28 12/20/2015</strain>
    </source>
</reference>
<dbReference type="Proteomes" id="UP000789366">
    <property type="component" value="Unassembled WGS sequence"/>
</dbReference>